<gene>
    <name evidence="2" type="ORF">ABIG07_006911</name>
</gene>
<accession>A0ABV4G245</accession>
<protein>
    <submittedName>
        <fullName evidence="2">Uncharacterized protein</fullName>
    </submittedName>
</protein>
<comment type="caution">
    <text evidence="2">The sequence shown here is derived from an EMBL/GenBank/DDBJ whole genome shotgun (WGS) entry which is preliminary data.</text>
</comment>
<keyword evidence="3" id="KW-1185">Reference proteome</keyword>
<feature type="region of interest" description="Disordered" evidence="1">
    <location>
        <begin position="128"/>
        <end position="151"/>
    </location>
</feature>
<evidence type="ECO:0000313" key="3">
    <source>
        <dbReference type="Proteomes" id="UP001565369"/>
    </source>
</evidence>
<feature type="region of interest" description="Disordered" evidence="1">
    <location>
        <begin position="58"/>
        <end position="81"/>
    </location>
</feature>
<dbReference type="Proteomes" id="UP001565369">
    <property type="component" value="Unassembled WGS sequence"/>
</dbReference>
<proteinExistence type="predicted"/>
<evidence type="ECO:0000313" key="2">
    <source>
        <dbReference type="EMBL" id="MEY9457963.1"/>
    </source>
</evidence>
<organism evidence="2 3">
    <name type="scientific">Bradyrhizobium ottawaense</name>
    <dbReference type="NCBI Taxonomy" id="931866"/>
    <lineage>
        <taxon>Bacteria</taxon>
        <taxon>Pseudomonadati</taxon>
        <taxon>Pseudomonadota</taxon>
        <taxon>Alphaproteobacteria</taxon>
        <taxon>Hyphomicrobiales</taxon>
        <taxon>Nitrobacteraceae</taxon>
        <taxon>Bradyrhizobium</taxon>
    </lineage>
</organism>
<dbReference type="EMBL" id="JBGBZJ010000003">
    <property type="protein sequence ID" value="MEY9457963.1"/>
    <property type="molecule type" value="Genomic_DNA"/>
</dbReference>
<name>A0ABV4G245_9BRAD</name>
<sequence length="151" mass="16655">MAPESAIDLLPLAERHVVRRHGELVDAVTPAGAKQPERLRRDAALLLLGLHAQHRLADHDRCRAGRQGRLIGGPDDDRDVSLRRKLPARPRRSLRIALDADIAPRASLQDQACGDAEPRRKLDDIIFGADHQPVQQRARQAKPAGTQHALA</sequence>
<evidence type="ECO:0000256" key="1">
    <source>
        <dbReference type="SAM" id="MobiDB-lite"/>
    </source>
</evidence>
<reference evidence="2 3" key="1">
    <citation type="submission" date="2024-07" db="EMBL/GenBank/DDBJ databases">
        <title>Genomic Encyclopedia of Type Strains, Phase V (KMG-V): Genome sequencing to study the core and pangenomes of soil and plant-associated prokaryotes.</title>
        <authorList>
            <person name="Whitman W."/>
        </authorList>
    </citation>
    <scope>NUCLEOTIDE SEQUENCE [LARGE SCALE GENOMIC DNA]</scope>
    <source>
        <strain evidence="2 3">USDA 152</strain>
    </source>
</reference>